<comment type="caution">
    <text evidence="1">The sequence shown here is derived from an EMBL/GenBank/DDBJ whole genome shotgun (WGS) entry which is preliminary data.</text>
</comment>
<evidence type="ECO:0000313" key="2">
    <source>
        <dbReference type="Proteomes" id="UP001064048"/>
    </source>
</evidence>
<protein>
    <submittedName>
        <fullName evidence="1">Uncharacterized protein</fullName>
    </submittedName>
</protein>
<proteinExistence type="predicted"/>
<organism evidence="1 2">
    <name type="scientific">Choristoneura fumiferana</name>
    <name type="common">Spruce budworm moth</name>
    <name type="synonym">Archips fumiferana</name>
    <dbReference type="NCBI Taxonomy" id="7141"/>
    <lineage>
        <taxon>Eukaryota</taxon>
        <taxon>Metazoa</taxon>
        <taxon>Ecdysozoa</taxon>
        <taxon>Arthropoda</taxon>
        <taxon>Hexapoda</taxon>
        <taxon>Insecta</taxon>
        <taxon>Pterygota</taxon>
        <taxon>Neoptera</taxon>
        <taxon>Endopterygota</taxon>
        <taxon>Lepidoptera</taxon>
        <taxon>Glossata</taxon>
        <taxon>Ditrysia</taxon>
        <taxon>Tortricoidea</taxon>
        <taxon>Tortricidae</taxon>
        <taxon>Tortricinae</taxon>
        <taxon>Choristoneura</taxon>
    </lineage>
</organism>
<dbReference type="Proteomes" id="UP001064048">
    <property type="component" value="Chromosome 14"/>
</dbReference>
<gene>
    <name evidence="1" type="ORF">MSG28_008603</name>
</gene>
<name>A0ACC0J7C4_CHOFU</name>
<sequence>MCLKRRIQLLLVSFLLTTTAEGQLIERLRQRDQIGLERYPTGINLSSGSEQCEPMTFSLPKPETGCCGLHKFDETNFRAGKRLYKRNVQDEEIYEDGEMSDGNDSEDEHYYEYEYNSSELKNDTLPESRRKRDIIDGFINPPSKFIVEFIRPICLPPFNIDTPRNRDLELVVAGWGALYETSPGHPLKQFTTVNLVPLQECSLLSNVPPEMICAIGHNGQDACYGDSGGPLMAYYNGNYILVGIVSGKHVVGAHCGSQVPTSYVNVYLYLNWIQSVMKPY</sequence>
<reference evidence="1 2" key="1">
    <citation type="journal article" date="2022" name="Genome Biol. Evol.">
        <title>The Spruce Budworm Genome: Reconstructing the Evolutionary History of Antifreeze Proteins.</title>
        <authorList>
            <person name="Beliveau C."/>
            <person name="Gagne P."/>
            <person name="Picq S."/>
            <person name="Vernygora O."/>
            <person name="Keeling C.I."/>
            <person name="Pinkney K."/>
            <person name="Doucet D."/>
            <person name="Wen F."/>
            <person name="Johnston J.S."/>
            <person name="Maaroufi H."/>
            <person name="Boyle B."/>
            <person name="Laroche J."/>
            <person name="Dewar K."/>
            <person name="Juretic N."/>
            <person name="Blackburn G."/>
            <person name="Nisole A."/>
            <person name="Brunet B."/>
            <person name="Brandao M."/>
            <person name="Lumley L."/>
            <person name="Duan J."/>
            <person name="Quan G."/>
            <person name="Lucarotti C.J."/>
            <person name="Roe A.D."/>
            <person name="Sperling F.A.H."/>
            <person name="Levesque R.C."/>
            <person name="Cusson M."/>
        </authorList>
    </citation>
    <scope>NUCLEOTIDE SEQUENCE [LARGE SCALE GENOMIC DNA]</scope>
    <source>
        <strain evidence="1">Glfc:IPQL:Cfum</strain>
    </source>
</reference>
<dbReference type="EMBL" id="CM046114">
    <property type="protein sequence ID" value="KAI8420005.1"/>
    <property type="molecule type" value="Genomic_DNA"/>
</dbReference>
<accession>A0ACC0J7C4</accession>
<keyword evidence="2" id="KW-1185">Reference proteome</keyword>
<evidence type="ECO:0000313" key="1">
    <source>
        <dbReference type="EMBL" id="KAI8420005.1"/>
    </source>
</evidence>